<comment type="caution">
    <text evidence="1">The sequence shown here is derived from an EMBL/GenBank/DDBJ whole genome shotgun (WGS) entry which is preliminary data.</text>
</comment>
<dbReference type="Gene3D" id="3.30.420.60">
    <property type="entry name" value="eRF1 domain 2"/>
    <property type="match status" value="1"/>
</dbReference>
<protein>
    <recommendedName>
        <fullName evidence="3">Translational machinery protein</fullName>
    </recommendedName>
</protein>
<name>A0A2S9KGM9_9BURK</name>
<dbReference type="RefSeq" id="WP_105728725.1">
    <property type="nucleotide sequence ID" value="NZ_PVLR01000012.1"/>
</dbReference>
<dbReference type="Proteomes" id="UP000238326">
    <property type="component" value="Unassembled WGS sequence"/>
</dbReference>
<gene>
    <name evidence="1" type="ORF">C6P61_04420</name>
</gene>
<proteinExistence type="predicted"/>
<dbReference type="OrthoDB" id="8562324at2"/>
<accession>A0A2S9KGM9</accession>
<reference evidence="1 2" key="1">
    <citation type="submission" date="2018-03" db="EMBL/GenBank/DDBJ databases">
        <title>Comparative genomics illustrates the genes involved in a hyperalkaliphilic mechanisms of Serpentinomonas isolated from highly-alkaline calcium-rich serpentinized springs.</title>
        <authorList>
            <person name="Suzuki S."/>
            <person name="Ishii S."/>
            <person name="Walworth N."/>
            <person name="Bird L."/>
            <person name="Kuenen J.G."/>
            <person name="Nealson K.H."/>
        </authorList>
    </citation>
    <scope>NUCLEOTIDE SEQUENCE [LARGE SCALE GENOMIC DNA]</scope>
    <source>
        <strain evidence="1 2">83</strain>
    </source>
</reference>
<sequence>MTTFHAVVWLDHSEAHVLMFDREHAESQRIKSRSHHTPKHGHVSGDKDFFAAVAKALDGVHEVLVTGPAKAKIEFQDYCKQHEAAVAEAIVDVVNTDHPSDKQLVAMARQYFAKHDAMGADPTQL</sequence>
<evidence type="ECO:0008006" key="3">
    <source>
        <dbReference type="Google" id="ProtNLM"/>
    </source>
</evidence>
<dbReference type="AlphaFoldDB" id="A0A2S9KGM9"/>
<keyword evidence="2" id="KW-1185">Reference proteome</keyword>
<evidence type="ECO:0000313" key="1">
    <source>
        <dbReference type="EMBL" id="PRD69567.1"/>
    </source>
</evidence>
<dbReference type="EMBL" id="PVLR01000012">
    <property type="protein sequence ID" value="PRD69567.1"/>
    <property type="molecule type" value="Genomic_DNA"/>
</dbReference>
<dbReference type="InterPro" id="IPR042226">
    <property type="entry name" value="eFR1_2_sf"/>
</dbReference>
<organism evidence="1 2">
    <name type="scientific">Malikia spinosa</name>
    <dbReference type="NCBI Taxonomy" id="86180"/>
    <lineage>
        <taxon>Bacteria</taxon>
        <taxon>Pseudomonadati</taxon>
        <taxon>Pseudomonadota</taxon>
        <taxon>Betaproteobacteria</taxon>
        <taxon>Burkholderiales</taxon>
        <taxon>Comamonadaceae</taxon>
        <taxon>Malikia</taxon>
    </lineage>
</organism>
<evidence type="ECO:0000313" key="2">
    <source>
        <dbReference type="Proteomes" id="UP000238326"/>
    </source>
</evidence>
<dbReference type="SUPFAM" id="SSF53137">
    <property type="entry name" value="Translational machinery components"/>
    <property type="match status" value="1"/>
</dbReference>